<feature type="transmembrane region" description="Helical" evidence="5">
    <location>
        <begin position="155"/>
        <end position="172"/>
    </location>
</feature>
<evidence type="ECO:0000313" key="7">
    <source>
        <dbReference type="EMBL" id="GGG21715.1"/>
    </source>
</evidence>
<sequence>MVIGEKVNYVIILVLGSIISFSYIPLFEINSILSPVLYCSMALLLAINYKSFIENIFKHRFIMMILLVMLSYLLTVKIFLPDVNFGDIRSYIIGILLFFIINSMNLAKNKKISLLLVFCIINITTSFIIILQSYNGNYAVAIENIGVYFFVRKNQFSPLLLMSAIYLLYRYIYISKNSIYLILFLMCTINLVIIQSRTNLIALFLAALLLIFVLIKSKLKTSYGISQLFFFVALLIVLFAYNSEKVNQIVGDAFRLDYIQYSGKDSFIDNLTSGRISSLQSSLNIFIENPIFGGFYQSQVISEDPSSPVGLHNIWLRLLIYGGLTYFILFLILLITLYKYYYRSIKSNVLLLSVTIAGFVMSFAEPYAPFGPGTSYFMYWLILGFYIEFNSNNGLAKNNEVTLKAVGRIDPQIKITKRIFYEQN</sequence>
<feature type="transmembrane region" description="Helical" evidence="5">
    <location>
        <begin position="349"/>
        <end position="367"/>
    </location>
</feature>
<keyword evidence="8" id="KW-1185">Reference proteome</keyword>
<accession>A0A917LGB1</accession>
<reference evidence="7" key="2">
    <citation type="submission" date="2020-09" db="EMBL/GenBank/DDBJ databases">
        <authorList>
            <person name="Sun Q."/>
            <person name="Zhou Y."/>
        </authorList>
    </citation>
    <scope>NUCLEOTIDE SEQUENCE</scope>
    <source>
        <strain evidence="7">CGMCC 1.12987</strain>
    </source>
</reference>
<evidence type="ECO:0000256" key="2">
    <source>
        <dbReference type="ARBA" id="ARBA00022692"/>
    </source>
</evidence>
<dbReference type="Pfam" id="PF04932">
    <property type="entry name" value="Wzy_C"/>
    <property type="match status" value="1"/>
</dbReference>
<evidence type="ECO:0000256" key="4">
    <source>
        <dbReference type="ARBA" id="ARBA00023136"/>
    </source>
</evidence>
<name>A0A917LGB1_9BACL</name>
<feature type="domain" description="O-antigen ligase-related" evidence="6">
    <location>
        <begin position="183"/>
        <end position="331"/>
    </location>
</feature>
<dbReference type="PANTHER" id="PTHR37422">
    <property type="entry name" value="TEICHURONIC ACID BIOSYNTHESIS PROTEIN TUAE"/>
    <property type="match status" value="1"/>
</dbReference>
<organism evidence="7 8">
    <name type="scientific">Paenibacillus abyssi</name>
    <dbReference type="NCBI Taxonomy" id="1340531"/>
    <lineage>
        <taxon>Bacteria</taxon>
        <taxon>Bacillati</taxon>
        <taxon>Bacillota</taxon>
        <taxon>Bacilli</taxon>
        <taxon>Bacillales</taxon>
        <taxon>Paenibacillaceae</taxon>
        <taxon>Paenibacillus</taxon>
    </lineage>
</organism>
<feature type="transmembrane region" description="Helical" evidence="5">
    <location>
        <begin position="179"/>
        <end position="194"/>
    </location>
</feature>
<evidence type="ECO:0000259" key="6">
    <source>
        <dbReference type="Pfam" id="PF04932"/>
    </source>
</evidence>
<dbReference type="RefSeq" id="WP_188533133.1">
    <property type="nucleotide sequence ID" value="NZ_BMGR01000017.1"/>
</dbReference>
<dbReference type="InterPro" id="IPR007016">
    <property type="entry name" value="O-antigen_ligase-rel_domated"/>
</dbReference>
<dbReference type="AlphaFoldDB" id="A0A917LGB1"/>
<feature type="transmembrane region" description="Helical" evidence="5">
    <location>
        <begin position="373"/>
        <end position="389"/>
    </location>
</feature>
<feature type="transmembrane region" description="Helical" evidence="5">
    <location>
        <begin position="61"/>
        <end position="79"/>
    </location>
</feature>
<feature type="transmembrane region" description="Helical" evidence="5">
    <location>
        <begin position="114"/>
        <end position="135"/>
    </location>
</feature>
<keyword evidence="2 5" id="KW-0812">Transmembrane</keyword>
<feature type="transmembrane region" description="Helical" evidence="5">
    <location>
        <begin position="32"/>
        <end position="49"/>
    </location>
</feature>
<evidence type="ECO:0000256" key="1">
    <source>
        <dbReference type="ARBA" id="ARBA00004141"/>
    </source>
</evidence>
<reference evidence="7" key="1">
    <citation type="journal article" date="2014" name="Int. J. Syst. Evol. Microbiol.">
        <title>Complete genome sequence of Corynebacterium casei LMG S-19264T (=DSM 44701T), isolated from a smear-ripened cheese.</title>
        <authorList>
            <consortium name="US DOE Joint Genome Institute (JGI-PGF)"/>
            <person name="Walter F."/>
            <person name="Albersmeier A."/>
            <person name="Kalinowski J."/>
            <person name="Ruckert C."/>
        </authorList>
    </citation>
    <scope>NUCLEOTIDE SEQUENCE</scope>
    <source>
        <strain evidence="7">CGMCC 1.12987</strain>
    </source>
</reference>
<gene>
    <name evidence="7" type="ORF">GCM10010916_43010</name>
</gene>
<comment type="caution">
    <text evidence="7">The sequence shown here is derived from an EMBL/GenBank/DDBJ whole genome shotgun (WGS) entry which is preliminary data.</text>
</comment>
<evidence type="ECO:0000256" key="3">
    <source>
        <dbReference type="ARBA" id="ARBA00022989"/>
    </source>
</evidence>
<evidence type="ECO:0000313" key="8">
    <source>
        <dbReference type="Proteomes" id="UP000644756"/>
    </source>
</evidence>
<feature type="transmembrane region" description="Helical" evidence="5">
    <location>
        <begin position="314"/>
        <end position="337"/>
    </location>
</feature>
<dbReference type="Proteomes" id="UP000644756">
    <property type="component" value="Unassembled WGS sequence"/>
</dbReference>
<dbReference type="PANTHER" id="PTHR37422:SF13">
    <property type="entry name" value="LIPOPOLYSACCHARIDE BIOSYNTHESIS PROTEIN PA4999-RELATED"/>
    <property type="match status" value="1"/>
</dbReference>
<dbReference type="GO" id="GO:0016020">
    <property type="term" value="C:membrane"/>
    <property type="evidence" value="ECO:0007669"/>
    <property type="project" value="UniProtKB-SubCell"/>
</dbReference>
<feature type="transmembrane region" description="Helical" evidence="5">
    <location>
        <begin position="222"/>
        <end position="241"/>
    </location>
</feature>
<dbReference type="InterPro" id="IPR051533">
    <property type="entry name" value="WaaL-like"/>
</dbReference>
<dbReference type="EMBL" id="BMGR01000017">
    <property type="protein sequence ID" value="GGG21715.1"/>
    <property type="molecule type" value="Genomic_DNA"/>
</dbReference>
<feature type="transmembrane region" description="Helical" evidence="5">
    <location>
        <begin position="7"/>
        <end position="26"/>
    </location>
</feature>
<keyword evidence="3 5" id="KW-1133">Transmembrane helix</keyword>
<keyword evidence="4 5" id="KW-0472">Membrane</keyword>
<feature type="transmembrane region" description="Helical" evidence="5">
    <location>
        <begin position="91"/>
        <end position="107"/>
    </location>
</feature>
<feature type="transmembrane region" description="Helical" evidence="5">
    <location>
        <begin position="200"/>
        <end position="215"/>
    </location>
</feature>
<proteinExistence type="predicted"/>
<protein>
    <recommendedName>
        <fullName evidence="6">O-antigen ligase-related domain-containing protein</fullName>
    </recommendedName>
</protein>
<comment type="subcellular location">
    <subcellularLocation>
        <location evidence="1">Membrane</location>
        <topology evidence="1">Multi-pass membrane protein</topology>
    </subcellularLocation>
</comment>
<evidence type="ECO:0000256" key="5">
    <source>
        <dbReference type="SAM" id="Phobius"/>
    </source>
</evidence>